<feature type="region of interest" description="Disordered" evidence="1">
    <location>
        <begin position="206"/>
        <end position="278"/>
    </location>
</feature>
<dbReference type="RefSeq" id="WP_079727576.1">
    <property type="nucleotide sequence ID" value="NZ_FUZP01000001.1"/>
</dbReference>
<reference evidence="3 4" key="1">
    <citation type="submission" date="2017-02" db="EMBL/GenBank/DDBJ databases">
        <authorList>
            <person name="Peterson S.W."/>
        </authorList>
    </citation>
    <scope>NUCLEOTIDE SEQUENCE [LARGE SCALE GENOMIC DNA]</scope>
    <source>
        <strain evidence="3 4">VKM Ac-2059</strain>
    </source>
</reference>
<evidence type="ECO:0000313" key="4">
    <source>
        <dbReference type="Proteomes" id="UP000190857"/>
    </source>
</evidence>
<sequence>MTSETPRPDDVTPAAPEDTDTRLERATDRAKRVKYLSLLGLVVLSALSLLAWTQTWFTAQLSQTQNSPVVGIIDVSGEVAAPALSALALAGLALTAALAIAGVLFRYILAVLNILLGVCIALSAFLALQDGVRASEPAVTQVTGIAGHESVRTIVSSAIPTAWPIITLVLGIGFVLVGALVLATARRWPSSSKRYRTVAVNTADAATDASSAADGPSADVGSRGPGSHGHSASAASSTGAPVSTDGTTPEAPASADGNPRMDPVDSWDELTRGDDPTR</sequence>
<organism evidence="3 4">
    <name type="scientific">Okibacterium fritillariae</name>
    <dbReference type="NCBI Taxonomy" id="123320"/>
    <lineage>
        <taxon>Bacteria</taxon>
        <taxon>Bacillati</taxon>
        <taxon>Actinomycetota</taxon>
        <taxon>Actinomycetes</taxon>
        <taxon>Micrococcales</taxon>
        <taxon>Microbacteriaceae</taxon>
        <taxon>Okibacterium</taxon>
    </lineage>
</organism>
<evidence type="ECO:0000256" key="1">
    <source>
        <dbReference type="SAM" id="MobiDB-lite"/>
    </source>
</evidence>
<feature type="compositionally biased region" description="Basic and acidic residues" evidence="1">
    <location>
        <begin position="1"/>
        <end position="10"/>
    </location>
</feature>
<feature type="transmembrane region" description="Helical" evidence="2">
    <location>
        <begin position="107"/>
        <end position="128"/>
    </location>
</feature>
<feature type="transmembrane region" description="Helical" evidence="2">
    <location>
        <begin position="162"/>
        <end position="185"/>
    </location>
</feature>
<dbReference type="OrthoDB" id="4794414at2"/>
<dbReference type="Pfam" id="PF09534">
    <property type="entry name" value="Trp_oprn_chp"/>
    <property type="match status" value="1"/>
</dbReference>
<dbReference type="AlphaFoldDB" id="A0A1T5JHX3"/>
<feature type="region of interest" description="Disordered" evidence="1">
    <location>
        <begin position="1"/>
        <end position="23"/>
    </location>
</feature>
<dbReference type="EMBL" id="FUZP01000001">
    <property type="protein sequence ID" value="SKC51071.1"/>
    <property type="molecule type" value="Genomic_DNA"/>
</dbReference>
<feature type="transmembrane region" description="Helical" evidence="2">
    <location>
        <begin position="35"/>
        <end position="59"/>
    </location>
</feature>
<keyword evidence="2" id="KW-0472">Membrane</keyword>
<feature type="compositionally biased region" description="Low complexity" evidence="1">
    <location>
        <begin position="228"/>
        <end position="244"/>
    </location>
</feature>
<keyword evidence="4" id="KW-1185">Reference proteome</keyword>
<evidence type="ECO:0000313" key="3">
    <source>
        <dbReference type="EMBL" id="SKC51071.1"/>
    </source>
</evidence>
<keyword evidence="2" id="KW-1133">Transmembrane helix</keyword>
<dbReference type="STRING" id="123320.SAMN06309945_1572"/>
<dbReference type="InterPro" id="IPR019051">
    <property type="entry name" value="Trp_biosyn_TM_oprn/chp"/>
</dbReference>
<accession>A0A1T5JHX3</accession>
<feature type="compositionally biased region" description="Basic and acidic residues" evidence="1">
    <location>
        <begin position="269"/>
        <end position="278"/>
    </location>
</feature>
<name>A0A1T5JHX3_9MICO</name>
<protein>
    <submittedName>
        <fullName evidence="3">Tryptophan-associated transmembrane protein (Trp_oprn_chp)</fullName>
    </submittedName>
</protein>
<gene>
    <name evidence="3" type="ORF">SAMN06309945_1572</name>
</gene>
<keyword evidence="2 3" id="KW-0812">Transmembrane</keyword>
<dbReference type="Proteomes" id="UP000190857">
    <property type="component" value="Unassembled WGS sequence"/>
</dbReference>
<feature type="transmembrane region" description="Helical" evidence="2">
    <location>
        <begin position="79"/>
        <end position="100"/>
    </location>
</feature>
<feature type="compositionally biased region" description="Low complexity" evidence="1">
    <location>
        <begin position="206"/>
        <end position="222"/>
    </location>
</feature>
<proteinExistence type="predicted"/>
<evidence type="ECO:0000256" key="2">
    <source>
        <dbReference type="SAM" id="Phobius"/>
    </source>
</evidence>